<sequence>MDIPRATPFIEVSGNGEVMRVQVLRIGNRDARHLWLSSQGLSQTPTGPLDVAGIIRQLGFVQLDSIQVVSRAHHHILWSRNQNYREPMLDRLLARDRGVFEHFTHDASVLPMEFLPMWQRQFDRMRAKLDRSNWYRGMLDREGRDAIRARIRQEGALSTKAFDTEVTGKREMWSRPPHKLALDYMWYCGDLATCHRVNFTKYYDLAERVFPEALRTARLSDEEQVDWLCRAALDRMGFGSPGDIQRFWDAVSLDEAKTWVEGAMESLRPVEIETAQRGWVKAIAPADIETRIEAAGTPTSRLRILNPFDPVIRDRQRLQRFFGFDYRVEMFVPAARRIWGYYVFPLLEGHRFVGRIEVKADRKASVLMVLNLWEEPGIAWSAARREKLRAELDRMARFVGLARVEWVN</sequence>
<accession>A0A2T0RGF8</accession>
<name>A0A2T0RGF8_9RHOB</name>
<evidence type="ECO:0008006" key="3">
    <source>
        <dbReference type="Google" id="ProtNLM"/>
    </source>
</evidence>
<dbReference type="PANTHER" id="PTHR30528:SF0">
    <property type="entry name" value="CYTOPLASMIC PROTEIN"/>
    <property type="match status" value="1"/>
</dbReference>
<comment type="caution">
    <text evidence="1">The sequence shown here is derived from an EMBL/GenBank/DDBJ whole genome shotgun (WGS) entry which is preliminary data.</text>
</comment>
<dbReference type="Proteomes" id="UP000239480">
    <property type="component" value="Unassembled WGS sequence"/>
</dbReference>
<evidence type="ECO:0000313" key="2">
    <source>
        <dbReference type="Proteomes" id="UP000239480"/>
    </source>
</evidence>
<evidence type="ECO:0000313" key="1">
    <source>
        <dbReference type="EMBL" id="PRY20248.1"/>
    </source>
</evidence>
<dbReference type="AlphaFoldDB" id="A0A2T0RGF8"/>
<organism evidence="1 2">
    <name type="scientific">Aliiruegeria haliotis</name>
    <dbReference type="NCBI Taxonomy" id="1280846"/>
    <lineage>
        <taxon>Bacteria</taxon>
        <taxon>Pseudomonadati</taxon>
        <taxon>Pseudomonadota</taxon>
        <taxon>Alphaproteobacteria</taxon>
        <taxon>Rhodobacterales</taxon>
        <taxon>Roseobacteraceae</taxon>
        <taxon>Aliiruegeria</taxon>
    </lineage>
</organism>
<dbReference type="Pfam" id="PF06224">
    <property type="entry name" value="AlkZ-like"/>
    <property type="match status" value="1"/>
</dbReference>
<dbReference type="RefSeq" id="WP_342751844.1">
    <property type="nucleotide sequence ID" value="NZ_PVTD01000014.1"/>
</dbReference>
<keyword evidence="2" id="KW-1185">Reference proteome</keyword>
<dbReference type="EMBL" id="PVTD01000014">
    <property type="protein sequence ID" value="PRY20248.1"/>
    <property type="molecule type" value="Genomic_DNA"/>
</dbReference>
<dbReference type="PANTHER" id="PTHR30528">
    <property type="entry name" value="CYTOPLASMIC PROTEIN"/>
    <property type="match status" value="1"/>
</dbReference>
<dbReference type="InterPro" id="IPR009351">
    <property type="entry name" value="AlkZ-like"/>
</dbReference>
<protein>
    <recommendedName>
        <fullName evidence="3">Winged helix-turn-helix domain-containing protein</fullName>
    </recommendedName>
</protein>
<proteinExistence type="predicted"/>
<gene>
    <name evidence="1" type="ORF">CLV78_11433</name>
</gene>
<reference evidence="1 2" key="1">
    <citation type="submission" date="2018-03" db="EMBL/GenBank/DDBJ databases">
        <title>Genomic Encyclopedia of Archaeal and Bacterial Type Strains, Phase II (KMG-II): from individual species to whole genera.</title>
        <authorList>
            <person name="Goeker M."/>
        </authorList>
    </citation>
    <scope>NUCLEOTIDE SEQUENCE [LARGE SCALE GENOMIC DNA]</scope>
    <source>
        <strain evidence="1 2">DSM 29328</strain>
    </source>
</reference>